<organism evidence="2 3">
    <name type="scientific">Macrolepiota fuliginosa MF-IS2</name>
    <dbReference type="NCBI Taxonomy" id="1400762"/>
    <lineage>
        <taxon>Eukaryota</taxon>
        <taxon>Fungi</taxon>
        <taxon>Dikarya</taxon>
        <taxon>Basidiomycota</taxon>
        <taxon>Agaricomycotina</taxon>
        <taxon>Agaricomycetes</taxon>
        <taxon>Agaricomycetidae</taxon>
        <taxon>Agaricales</taxon>
        <taxon>Agaricineae</taxon>
        <taxon>Agaricaceae</taxon>
        <taxon>Macrolepiota</taxon>
    </lineage>
</organism>
<gene>
    <name evidence="2" type="ORF">P691DRAFT_412767</name>
</gene>
<evidence type="ECO:0000313" key="3">
    <source>
        <dbReference type="Proteomes" id="UP000807342"/>
    </source>
</evidence>
<dbReference type="Proteomes" id="UP000807342">
    <property type="component" value="Unassembled WGS sequence"/>
</dbReference>
<dbReference type="EMBL" id="MU151471">
    <property type="protein sequence ID" value="KAF9443464.1"/>
    <property type="molecule type" value="Genomic_DNA"/>
</dbReference>
<evidence type="ECO:0000256" key="1">
    <source>
        <dbReference type="SAM" id="Coils"/>
    </source>
</evidence>
<accession>A0A9P5X2M0</accession>
<dbReference type="AlphaFoldDB" id="A0A9P5X2M0"/>
<name>A0A9P5X2M0_9AGAR</name>
<feature type="coiled-coil region" evidence="1">
    <location>
        <begin position="23"/>
        <end position="57"/>
    </location>
</feature>
<evidence type="ECO:0000313" key="2">
    <source>
        <dbReference type="EMBL" id="KAF9443464.1"/>
    </source>
</evidence>
<comment type="caution">
    <text evidence="2">The sequence shown here is derived from an EMBL/GenBank/DDBJ whole genome shotgun (WGS) entry which is preliminary data.</text>
</comment>
<proteinExistence type="predicted"/>
<evidence type="ECO:0008006" key="4">
    <source>
        <dbReference type="Google" id="ProtNLM"/>
    </source>
</evidence>
<keyword evidence="3" id="KW-1185">Reference proteome</keyword>
<dbReference type="OrthoDB" id="2269034at2759"/>
<sequence>MPIPRCTQCRQEIVEQQDRPSTSDSLEAEILRLDNSIAQLQRERSGLARKLNAVRASTRYLPTEILATIFEYATPPPEFDARSFRHEPTDSRCVPRGQHPSELSLVSSDWHRVITSTSRLWDTVSMVVDFDTKRTITSLLQLHLKNVGQRPFSLYLEMLENERGGDPIDDSDVLRELFSVICHPDNARKFVYILLINPSQWMKLEFFRNPGFVELEELGILSDVYDTDHLGSLSSGITSSNLPTLRRLNLSLITDTNLLSTTLTTLVLSNMSVSSCIQLLLCCLEYPNIVEFRCRLAYDPIPLLKNVAIIRTLKAFEWACTGALCYPFLTQLQLPGLETLSLGTPDDESLSEFLSHIPKSCSTYELSTCGGVIEPARAIFDQLPQVRCLVVEGEDPETLCTVFSYLQSQPQGAAASTPCMPRLNQITWKCLQSEYRDVHENVPRFFIDMVESRKDCWKQGISFVYSDHNIRWSEEDLYALKDLQKDGIVLWVLDKYRNTMVIGDW</sequence>
<keyword evidence="1" id="KW-0175">Coiled coil</keyword>
<reference evidence="2" key="1">
    <citation type="submission" date="2020-11" db="EMBL/GenBank/DDBJ databases">
        <authorList>
            <consortium name="DOE Joint Genome Institute"/>
            <person name="Ahrendt S."/>
            <person name="Riley R."/>
            <person name="Andreopoulos W."/>
            <person name="Labutti K."/>
            <person name="Pangilinan J."/>
            <person name="Ruiz-Duenas F.J."/>
            <person name="Barrasa J.M."/>
            <person name="Sanchez-Garcia M."/>
            <person name="Camarero S."/>
            <person name="Miyauchi S."/>
            <person name="Serrano A."/>
            <person name="Linde D."/>
            <person name="Babiker R."/>
            <person name="Drula E."/>
            <person name="Ayuso-Fernandez I."/>
            <person name="Pacheco R."/>
            <person name="Padilla G."/>
            <person name="Ferreira P."/>
            <person name="Barriuso J."/>
            <person name="Kellner H."/>
            <person name="Castanera R."/>
            <person name="Alfaro M."/>
            <person name="Ramirez L."/>
            <person name="Pisabarro A.G."/>
            <person name="Kuo A."/>
            <person name="Tritt A."/>
            <person name="Lipzen A."/>
            <person name="He G."/>
            <person name="Yan M."/>
            <person name="Ng V."/>
            <person name="Cullen D."/>
            <person name="Martin F."/>
            <person name="Rosso M.-N."/>
            <person name="Henrissat B."/>
            <person name="Hibbett D."/>
            <person name="Martinez A.T."/>
            <person name="Grigoriev I.V."/>
        </authorList>
    </citation>
    <scope>NUCLEOTIDE SEQUENCE</scope>
    <source>
        <strain evidence="2">MF-IS2</strain>
    </source>
</reference>
<protein>
    <recommendedName>
        <fullName evidence="4">F-box domain-containing protein</fullName>
    </recommendedName>
</protein>